<evidence type="ECO:0000256" key="1">
    <source>
        <dbReference type="ARBA" id="ARBA00006638"/>
    </source>
</evidence>
<dbReference type="Proteomes" id="UP000095038">
    <property type="component" value="Unassembled WGS sequence"/>
</dbReference>
<evidence type="ECO:0000256" key="6">
    <source>
        <dbReference type="ARBA" id="ARBA00041062"/>
    </source>
</evidence>
<dbReference type="OrthoDB" id="206565at2759"/>
<dbReference type="Pfam" id="PF04098">
    <property type="entry name" value="Rad52_Rad22"/>
    <property type="match status" value="2"/>
</dbReference>
<evidence type="ECO:0000313" key="7">
    <source>
        <dbReference type="EMBL" id="ODV59038.1"/>
    </source>
</evidence>
<organism evidence="7 8">
    <name type="scientific">Ascoidea rubescens DSM 1968</name>
    <dbReference type="NCBI Taxonomy" id="1344418"/>
    <lineage>
        <taxon>Eukaryota</taxon>
        <taxon>Fungi</taxon>
        <taxon>Dikarya</taxon>
        <taxon>Ascomycota</taxon>
        <taxon>Saccharomycotina</taxon>
        <taxon>Saccharomycetes</taxon>
        <taxon>Ascoideaceae</taxon>
        <taxon>Ascoidea</taxon>
    </lineage>
</organism>
<accession>A0A1D2VBI5</accession>
<dbReference type="GO" id="GO:0005634">
    <property type="term" value="C:nucleus"/>
    <property type="evidence" value="ECO:0007669"/>
    <property type="project" value="TreeGrafter"/>
</dbReference>
<comment type="similarity">
    <text evidence="1">Belongs to the RAD52 family.</text>
</comment>
<dbReference type="RefSeq" id="XP_020045345.1">
    <property type="nucleotide sequence ID" value="XM_020188824.1"/>
</dbReference>
<dbReference type="PANTHER" id="PTHR12132:SF1">
    <property type="entry name" value="DNA REPAIR PROTEIN RAD52 HOMOLOG"/>
    <property type="match status" value="1"/>
</dbReference>
<evidence type="ECO:0000256" key="3">
    <source>
        <dbReference type="ARBA" id="ARBA00023172"/>
    </source>
</evidence>
<evidence type="ECO:0000256" key="2">
    <source>
        <dbReference type="ARBA" id="ARBA00022763"/>
    </source>
</evidence>
<dbReference type="InterPro" id="IPR041247">
    <property type="entry name" value="Rad52_fam"/>
</dbReference>
<reference evidence="8" key="1">
    <citation type="submission" date="2016-05" db="EMBL/GenBank/DDBJ databases">
        <title>Comparative genomics of biotechnologically important yeasts.</title>
        <authorList>
            <consortium name="DOE Joint Genome Institute"/>
            <person name="Riley R."/>
            <person name="Haridas S."/>
            <person name="Wolfe K.H."/>
            <person name="Lopes M.R."/>
            <person name="Hittinger C.T."/>
            <person name="Goker M."/>
            <person name="Salamov A."/>
            <person name="Wisecaver J."/>
            <person name="Long T.M."/>
            <person name="Aerts A.L."/>
            <person name="Barry K."/>
            <person name="Choi C."/>
            <person name="Clum A."/>
            <person name="Coughlan A.Y."/>
            <person name="Deshpande S."/>
            <person name="Douglass A.P."/>
            <person name="Hanson S.J."/>
            <person name="Klenk H.-P."/>
            <person name="Labutti K."/>
            <person name="Lapidus A."/>
            <person name="Lindquist E."/>
            <person name="Lipzen A."/>
            <person name="Meier-Kolthoff J.P."/>
            <person name="Ohm R.A."/>
            <person name="Otillar R.P."/>
            <person name="Pangilinan J."/>
            <person name="Peng Y."/>
            <person name="Rokas A."/>
            <person name="Rosa C.A."/>
            <person name="Scheuner C."/>
            <person name="Sibirny A.A."/>
            <person name="Slot J.C."/>
            <person name="Stielow J.B."/>
            <person name="Sun H."/>
            <person name="Kurtzman C.P."/>
            <person name="Blackwell M."/>
            <person name="Grigoriev I.V."/>
            <person name="Jeffries T.W."/>
        </authorList>
    </citation>
    <scope>NUCLEOTIDE SEQUENCE [LARGE SCALE GENOMIC DNA]</scope>
    <source>
        <strain evidence="8">DSM 1968</strain>
    </source>
</reference>
<name>A0A1D2VBI5_9ASCO</name>
<dbReference type="EMBL" id="KV454488">
    <property type="protein sequence ID" value="ODV59038.1"/>
    <property type="molecule type" value="Genomic_DNA"/>
</dbReference>
<keyword evidence="4" id="KW-0234">DNA repair</keyword>
<dbReference type="GO" id="GO:0045002">
    <property type="term" value="P:double-strand break repair via single-strand annealing"/>
    <property type="evidence" value="ECO:0007669"/>
    <property type="project" value="TreeGrafter"/>
</dbReference>
<dbReference type="Gene3D" id="3.30.390.80">
    <property type="entry name" value="DNA repair protein Rad52/59/22"/>
    <property type="match status" value="1"/>
</dbReference>
<dbReference type="InParanoid" id="A0A1D2VBI5"/>
<dbReference type="AlphaFoldDB" id="A0A1D2VBI5"/>
<dbReference type="GO" id="GO:0000724">
    <property type="term" value="P:double-strand break repair via homologous recombination"/>
    <property type="evidence" value="ECO:0007669"/>
    <property type="project" value="TreeGrafter"/>
</dbReference>
<evidence type="ECO:0000256" key="4">
    <source>
        <dbReference type="ARBA" id="ARBA00023204"/>
    </source>
</evidence>
<dbReference type="STRING" id="1344418.A0A1D2VBI5"/>
<gene>
    <name evidence="7" type="ORF">ASCRUDRAFT_115723</name>
</gene>
<dbReference type="SUPFAM" id="SSF54768">
    <property type="entry name" value="dsRNA-binding domain-like"/>
    <property type="match status" value="2"/>
</dbReference>
<keyword evidence="8" id="KW-1185">Reference proteome</keyword>
<dbReference type="GO" id="GO:0006312">
    <property type="term" value="P:mitotic recombination"/>
    <property type="evidence" value="ECO:0007669"/>
    <property type="project" value="TreeGrafter"/>
</dbReference>
<dbReference type="GeneID" id="30962460"/>
<comment type="function">
    <text evidence="5">Involved in DNA double-strand break (DSB) repair and recombination. Promotes the annealing of complementary single-stranded DNA and by stimulation of the RAD51 recombinase.</text>
</comment>
<keyword evidence="2" id="KW-0227">DNA damage</keyword>
<proteinExistence type="inferred from homology"/>
<evidence type="ECO:0000313" key="8">
    <source>
        <dbReference type="Proteomes" id="UP000095038"/>
    </source>
</evidence>
<keyword evidence="3" id="KW-0233">DNA recombination</keyword>
<dbReference type="PANTHER" id="PTHR12132">
    <property type="entry name" value="DNA REPAIR AND RECOMBINATION PROTEIN RAD52, RAD59"/>
    <property type="match status" value="1"/>
</dbReference>
<evidence type="ECO:0000256" key="5">
    <source>
        <dbReference type="ARBA" id="ARBA00037138"/>
    </source>
</evidence>
<sequence>MAVSSSRITTLSQQHTQKEYQLTHDPITVLFPDLSDDFFFHDPNDPDDPDDAAADTDDSRFNCHLLTPWSFSGMDQFTAGLKAIRARKSYFASSITNIPYHRLINLANRTFGFDGWSTEIVPGSFSLITLDTVLAQFEDNDKNFIENYYNNLNNNIIKNESDLDFDIDLNQECRAANTERTLHNTAINNDNADPDSGVDKKYAYNVKTSITVKITLSDGFYHQSIGYGQAQNYPSKPLALQKSKKESVTNAIKACFADFPLIFQTYRSELLDEIFHEPISSK</sequence>
<dbReference type="InterPro" id="IPR007232">
    <property type="entry name" value="Rad52_Rad59_Rad22"/>
</dbReference>
<protein>
    <recommendedName>
        <fullName evidence="6">DNA repair and recombination protein RAD52</fullName>
    </recommendedName>
</protein>
<dbReference type="InterPro" id="IPR042525">
    <property type="entry name" value="Rad52_Rad59_Rad22_sf"/>
</dbReference>
<dbReference type="FunCoup" id="A0A1D2VBI5">
    <property type="interactions" value="107"/>
</dbReference>